<dbReference type="PANTHER" id="PTHR20883:SF48">
    <property type="entry name" value="ECTOINE DIOXYGENASE"/>
    <property type="match status" value="1"/>
</dbReference>
<dbReference type="GO" id="GO:0016706">
    <property type="term" value="F:2-oxoglutarate-dependent dioxygenase activity"/>
    <property type="evidence" value="ECO:0007669"/>
    <property type="project" value="UniProtKB-ARBA"/>
</dbReference>
<dbReference type="EMBL" id="VRTY01000048">
    <property type="protein sequence ID" value="TXK44660.1"/>
    <property type="molecule type" value="Genomic_DNA"/>
</dbReference>
<dbReference type="Pfam" id="PF05721">
    <property type="entry name" value="PhyH"/>
    <property type="match status" value="1"/>
</dbReference>
<dbReference type="SUPFAM" id="SSF51197">
    <property type="entry name" value="Clavaminate synthase-like"/>
    <property type="match status" value="1"/>
</dbReference>
<name>A0A5C8K223_9BACT</name>
<keyword evidence="2" id="KW-0560">Oxidoreductase</keyword>
<dbReference type="RefSeq" id="WP_147922291.1">
    <property type="nucleotide sequence ID" value="NZ_VRTY01000048.1"/>
</dbReference>
<gene>
    <name evidence="2" type="ORF">FVR03_13545</name>
</gene>
<comment type="cofactor">
    <cofactor evidence="1">
        <name>Fe(2+)</name>
        <dbReference type="ChEBI" id="CHEBI:29033"/>
    </cofactor>
</comment>
<dbReference type="OrthoDB" id="9791262at2"/>
<dbReference type="InterPro" id="IPR008775">
    <property type="entry name" value="Phytyl_CoA_dOase-like"/>
</dbReference>
<dbReference type="Proteomes" id="UP000321926">
    <property type="component" value="Unassembled WGS sequence"/>
</dbReference>
<accession>A0A5C8K223</accession>
<keyword evidence="2" id="KW-0223">Dioxygenase</keyword>
<dbReference type="AlphaFoldDB" id="A0A5C8K223"/>
<sequence length="334" mass="38906">MGFLDKYTGKLRSYKAVYVLHNLINYKKLQHNKLLYRQFQLDKSIFGPISSEQLAQLPPQPSPWLDRPTALQELQQSKKLSTFPEHIQQQLKAWPEQGYLILQKFFSDEIADTINSEIDRLLQQHEVGFNYTNKKIMFAFKHSEALKNVLYTPELLQILQFILGRQVIPFQTINFLKGSEQKAHSDSIHMTTYPLGNLLAAWIALEDTTLENGALFYYPGSHTLPYVLSKDFDSGSTTFRIGDNAYKKYEHKIESVIQEQQLQKKNFFAKKGDVFIWHANLLHGGNPVLNPQLTRKSMVIHYYAKDVICYHDITQRPAHFDTYPKAELRMFDED</sequence>
<comment type="caution">
    <text evidence="2">The sequence shown here is derived from an EMBL/GenBank/DDBJ whole genome shotgun (WGS) entry which is preliminary data.</text>
</comment>
<protein>
    <submittedName>
        <fullName evidence="2">Phytanoyl-CoA dioxygenase family protein</fullName>
    </submittedName>
</protein>
<dbReference type="GO" id="GO:0005506">
    <property type="term" value="F:iron ion binding"/>
    <property type="evidence" value="ECO:0007669"/>
    <property type="project" value="UniProtKB-ARBA"/>
</dbReference>
<evidence type="ECO:0000313" key="3">
    <source>
        <dbReference type="Proteomes" id="UP000321926"/>
    </source>
</evidence>
<organism evidence="2 3">
    <name type="scientific">Pontibacter qinzhouensis</name>
    <dbReference type="NCBI Taxonomy" id="2603253"/>
    <lineage>
        <taxon>Bacteria</taxon>
        <taxon>Pseudomonadati</taxon>
        <taxon>Bacteroidota</taxon>
        <taxon>Cytophagia</taxon>
        <taxon>Cytophagales</taxon>
        <taxon>Hymenobacteraceae</taxon>
        <taxon>Pontibacter</taxon>
    </lineage>
</organism>
<evidence type="ECO:0000313" key="2">
    <source>
        <dbReference type="EMBL" id="TXK44660.1"/>
    </source>
</evidence>
<reference evidence="2 3" key="1">
    <citation type="submission" date="2019-08" db="EMBL/GenBank/DDBJ databases">
        <authorList>
            <person name="Shi S."/>
        </authorList>
    </citation>
    <scope>NUCLEOTIDE SEQUENCE [LARGE SCALE GENOMIC DNA]</scope>
    <source>
        <strain evidence="2 3">GY10130</strain>
    </source>
</reference>
<proteinExistence type="predicted"/>
<dbReference type="Gene3D" id="2.60.120.620">
    <property type="entry name" value="q2cbj1_9rhob like domain"/>
    <property type="match status" value="1"/>
</dbReference>
<dbReference type="PANTHER" id="PTHR20883">
    <property type="entry name" value="PHYTANOYL-COA DIOXYGENASE DOMAIN CONTAINING 1"/>
    <property type="match status" value="1"/>
</dbReference>
<keyword evidence="3" id="KW-1185">Reference proteome</keyword>
<evidence type="ECO:0000256" key="1">
    <source>
        <dbReference type="ARBA" id="ARBA00001954"/>
    </source>
</evidence>